<dbReference type="Pfam" id="PF01047">
    <property type="entry name" value="MarR"/>
    <property type="match status" value="1"/>
</dbReference>
<dbReference type="GO" id="GO:0003677">
    <property type="term" value="F:DNA binding"/>
    <property type="evidence" value="ECO:0007669"/>
    <property type="project" value="UniProtKB-KW"/>
</dbReference>
<dbReference type="InterPro" id="IPR000835">
    <property type="entry name" value="HTH_MarR-typ"/>
</dbReference>
<dbReference type="EMBL" id="JAPDPJ010000007">
    <property type="protein sequence ID" value="MCW3785870.1"/>
    <property type="molecule type" value="Genomic_DNA"/>
</dbReference>
<gene>
    <name evidence="5" type="ORF">OM075_05295</name>
</gene>
<keyword evidence="6" id="KW-1185">Reference proteome</keyword>
<evidence type="ECO:0000256" key="1">
    <source>
        <dbReference type="ARBA" id="ARBA00023015"/>
    </source>
</evidence>
<dbReference type="PANTHER" id="PTHR42756">
    <property type="entry name" value="TRANSCRIPTIONAL REGULATOR, MARR"/>
    <property type="match status" value="1"/>
</dbReference>
<comment type="caution">
    <text evidence="5">The sequence shown here is derived from an EMBL/GenBank/DDBJ whole genome shotgun (WGS) entry which is preliminary data.</text>
</comment>
<dbReference type="RefSeq" id="WP_301189441.1">
    <property type="nucleotide sequence ID" value="NZ_JAPDPJ010000007.1"/>
</dbReference>
<evidence type="ECO:0000259" key="4">
    <source>
        <dbReference type="PROSITE" id="PS50995"/>
    </source>
</evidence>
<dbReference type="PROSITE" id="PS50995">
    <property type="entry name" value="HTH_MARR_2"/>
    <property type="match status" value="1"/>
</dbReference>
<dbReference type="InterPro" id="IPR036388">
    <property type="entry name" value="WH-like_DNA-bd_sf"/>
</dbReference>
<organism evidence="5 6">
    <name type="scientific">Plebeiibacterium sediminum</name>
    <dbReference type="NCBI Taxonomy" id="2992112"/>
    <lineage>
        <taxon>Bacteria</taxon>
        <taxon>Pseudomonadati</taxon>
        <taxon>Bacteroidota</taxon>
        <taxon>Bacteroidia</taxon>
        <taxon>Marinilabiliales</taxon>
        <taxon>Marinilabiliaceae</taxon>
        <taxon>Plebeiibacterium</taxon>
    </lineage>
</organism>
<keyword evidence="3" id="KW-0804">Transcription</keyword>
<evidence type="ECO:0000313" key="6">
    <source>
        <dbReference type="Proteomes" id="UP001209229"/>
    </source>
</evidence>
<name>A0AAE3M313_9BACT</name>
<dbReference type="Proteomes" id="UP001209229">
    <property type="component" value="Unassembled WGS sequence"/>
</dbReference>
<evidence type="ECO:0000313" key="5">
    <source>
        <dbReference type="EMBL" id="MCW3785870.1"/>
    </source>
</evidence>
<dbReference type="GO" id="GO:0003700">
    <property type="term" value="F:DNA-binding transcription factor activity"/>
    <property type="evidence" value="ECO:0007669"/>
    <property type="project" value="InterPro"/>
</dbReference>
<evidence type="ECO:0000256" key="3">
    <source>
        <dbReference type="ARBA" id="ARBA00023163"/>
    </source>
</evidence>
<keyword evidence="2" id="KW-0238">DNA-binding</keyword>
<dbReference type="AlphaFoldDB" id="A0AAE3M313"/>
<keyword evidence="1" id="KW-0805">Transcription regulation</keyword>
<evidence type="ECO:0000256" key="2">
    <source>
        <dbReference type="ARBA" id="ARBA00023125"/>
    </source>
</evidence>
<feature type="domain" description="HTH marR-type" evidence="4">
    <location>
        <begin position="1"/>
        <end position="141"/>
    </location>
</feature>
<dbReference type="SUPFAM" id="SSF46785">
    <property type="entry name" value="Winged helix' DNA-binding domain"/>
    <property type="match status" value="1"/>
</dbReference>
<protein>
    <submittedName>
        <fullName evidence="5">MarR family transcriptional regulator</fullName>
    </submittedName>
</protein>
<sequence length="146" mass="16854">MKAEVRPLGMTIGSIRSAFPKMMADLFKDKEIKYTFDQMVVLLIVRFCQKTSPVQQDIAEIMNKNKSVVLRMIDVLEQDGLLMRSTDPNDRRRNIITLTKKGYEYTELTIACDHEVTVNLMEGLNESDVKTFFKVFDHIQSKMGVK</sequence>
<reference evidence="5" key="1">
    <citation type="submission" date="2022-10" db="EMBL/GenBank/DDBJ databases">
        <authorList>
            <person name="Yu W.X."/>
        </authorList>
    </citation>
    <scope>NUCLEOTIDE SEQUENCE</scope>
    <source>
        <strain evidence="5">AAT</strain>
    </source>
</reference>
<dbReference type="PANTHER" id="PTHR42756:SF1">
    <property type="entry name" value="TRANSCRIPTIONAL REPRESSOR OF EMRAB OPERON"/>
    <property type="match status" value="1"/>
</dbReference>
<accession>A0AAE3M313</accession>
<dbReference type="PRINTS" id="PR00598">
    <property type="entry name" value="HTHMARR"/>
</dbReference>
<dbReference type="Gene3D" id="1.10.10.10">
    <property type="entry name" value="Winged helix-like DNA-binding domain superfamily/Winged helix DNA-binding domain"/>
    <property type="match status" value="1"/>
</dbReference>
<dbReference type="InterPro" id="IPR036390">
    <property type="entry name" value="WH_DNA-bd_sf"/>
</dbReference>
<dbReference type="SMART" id="SM00347">
    <property type="entry name" value="HTH_MARR"/>
    <property type="match status" value="1"/>
</dbReference>
<proteinExistence type="predicted"/>